<evidence type="ECO:0000313" key="2">
    <source>
        <dbReference type="EMBL" id="KAI5436551.1"/>
    </source>
</evidence>
<protein>
    <submittedName>
        <fullName evidence="2">Uncharacterized protein</fullName>
    </submittedName>
</protein>
<accession>A0A9D5BB81</accession>
<gene>
    <name evidence="2" type="ORF">KIW84_022883</name>
</gene>
<dbReference type="PANTHER" id="PTHR32108">
    <property type="entry name" value="DNA-DIRECTED RNA POLYMERASE SUBUNIT ALPHA"/>
    <property type="match status" value="1"/>
</dbReference>
<reference evidence="2 3" key="1">
    <citation type="journal article" date="2022" name="Nat. Genet.">
        <title>Improved pea reference genome and pan-genome highlight genomic features and evolutionary characteristics.</title>
        <authorList>
            <person name="Yang T."/>
            <person name="Liu R."/>
            <person name="Luo Y."/>
            <person name="Hu S."/>
            <person name="Wang D."/>
            <person name="Wang C."/>
            <person name="Pandey M.K."/>
            <person name="Ge S."/>
            <person name="Xu Q."/>
            <person name="Li N."/>
            <person name="Li G."/>
            <person name="Huang Y."/>
            <person name="Saxena R.K."/>
            <person name="Ji Y."/>
            <person name="Li M."/>
            <person name="Yan X."/>
            <person name="He Y."/>
            <person name="Liu Y."/>
            <person name="Wang X."/>
            <person name="Xiang C."/>
            <person name="Varshney R.K."/>
            <person name="Ding H."/>
            <person name="Gao S."/>
            <person name="Zong X."/>
        </authorList>
    </citation>
    <scope>NUCLEOTIDE SEQUENCE [LARGE SCALE GENOMIC DNA]</scope>
    <source>
        <strain evidence="2 3">cv. Zhongwan 6</strain>
    </source>
</reference>
<feature type="region of interest" description="Disordered" evidence="1">
    <location>
        <begin position="41"/>
        <end position="88"/>
    </location>
</feature>
<feature type="region of interest" description="Disordered" evidence="1">
    <location>
        <begin position="107"/>
        <end position="132"/>
    </location>
</feature>
<dbReference type="Gramene" id="Psat02G0288300-T1">
    <property type="protein sequence ID" value="KAI5436551.1"/>
    <property type="gene ID" value="KIW84_022883"/>
</dbReference>
<feature type="compositionally biased region" description="Basic residues" evidence="1">
    <location>
        <begin position="73"/>
        <end position="88"/>
    </location>
</feature>
<feature type="compositionally biased region" description="Basic and acidic residues" evidence="1">
    <location>
        <begin position="41"/>
        <end position="51"/>
    </location>
</feature>
<comment type="caution">
    <text evidence="2">The sequence shown here is derived from an EMBL/GenBank/DDBJ whole genome shotgun (WGS) entry which is preliminary data.</text>
</comment>
<dbReference type="AlphaFoldDB" id="A0A9D5BB81"/>
<evidence type="ECO:0000313" key="3">
    <source>
        <dbReference type="Proteomes" id="UP001058974"/>
    </source>
</evidence>
<dbReference type="PANTHER" id="PTHR32108:SF9">
    <property type="entry name" value="REVERSE TRANSCRIPTASE RNASE H-LIKE DOMAIN-CONTAINING PROTEIN"/>
    <property type="match status" value="1"/>
</dbReference>
<dbReference type="EMBL" id="JAMSHJ010000002">
    <property type="protein sequence ID" value="KAI5436551.1"/>
    <property type="molecule type" value="Genomic_DNA"/>
</dbReference>
<dbReference type="CDD" id="cd00303">
    <property type="entry name" value="retropepsin_like"/>
    <property type="match status" value="1"/>
</dbReference>
<dbReference type="InterPro" id="IPR021109">
    <property type="entry name" value="Peptidase_aspartic_dom_sf"/>
</dbReference>
<name>A0A9D5BB81_PEA</name>
<proteinExistence type="predicted"/>
<dbReference type="Gene3D" id="2.40.70.10">
    <property type="entry name" value="Acid Proteases"/>
    <property type="match status" value="1"/>
</dbReference>
<dbReference type="Proteomes" id="UP001058974">
    <property type="component" value="Chromosome 2"/>
</dbReference>
<evidence type="ECO:0000256" key="1">
    <source>
        <dbReference type="SAM" id="MobiDB-lite"/>
    </source>
</evidence>
<organism evidence="2 3">
    <name type="scientific">Pisum sativum</name>
    <name type="common">Garden pea</name>
    <name type="synonym">Lathyrus oleraceus</name>
    <dbReference type="NCBI Taxonomy" id="3888"/>
    <lineage>
        <taxon>Eukaryota</taxon>
        <taxon>Viridiplantae</taxon>
        <taxon>Streptophyta</taxon>
        <taxon>Embryophyta</taxon>
        <taxon>Tracheophyta</taxon>
        <taxon>Spermatophyta</taxon>
        <taxon>Magnoliopsida</taxon>
        <taxon>eudicotyledons</taxon>
        <taxon>Gunneridae</taxon>
        <taxon>Pentapetalae</taxon>
        <taxon>rosids</taxon>
        <taxon>fabids</taxon>
        <taxon>Fabales</taxon>
        <taxon>Fabaceae</taxon>
        <taxon>Papilionoideae</taxon>
        <taxon>50 kb inversion clade</taxon>
        <taxon>NPAAA clade</taxon>
        <taxon>Hologalegina</taxon>
        <taxon>IRL clade</taxon>
        <taxon>Fabeae</taxon>
        <taxon>Lathyrus</taxon>
    </lineage>
</organism>
<keyword evidence="3" id="KW-1185">Reference proteome</keyword>
<sequence length="746" mass="83692">MTKIFLKTSSSFYYERMIASAPSDFTEMVNIGMRLEEGVRGERLSKEEVSSSKKHGGSFARKKEGEINAVSMGRKRRPHVKRNPQPRHHHYHVSSVIPVFSNNQSIPIQPQRQQQPQQGTNNYNTNTNNNQQQQNFERKKVSFDLIPMSYAKLYPSLILKNLLQQKNPPKIPEPLPWWYKPELRCTFHQGAPDHDIENFYPLKYEVQKLVKSGMVSFEDCTPNVKANPLHAHGNSSVSMVDGCPGAYKVYDARHMRQSLVVIYRDVCSVSDCEHDHDGCVICSVNPRGCVIINRDIQRLMDEGLIHVCQSREVDDVNVIVPVFKTLEWVVIQFDTSNSNNINKSVSSLVIWLTGPVSYASDRAISNQYNATMLENGQEVPLPMTNSVVKIADIEKVTRNSHVFGHVFPEEVIEDVSVGKKVDVPAMNPVSAPKCQPGESNNLKPNNDDEEALQKVLEQAYVDHDVIVDQFDHIVANITSCNNLSFCDEELPEEGKNHNLALHISMNCKEDALSNVLVDIGSSLNLLPKSTLSRLTYQDAPMRYSGVIVKAFDGSRKTVIGEVDLLVKIGPSDFQITFQVMDIHSAYSYLLGRTWIHEAGAVTTTLHQKLKFVKNGKLVIVAEDEVGTPFQALSIAEVKKTGTPMSSFKDTQKIIEDGSSDQWGRMSEVAKNKNRARLGFQRGLSYVKAQDTKPSFRNGGFIHGNEQHSAPVIEGDEDEDCTNFVMNGKACNNWVAVDVPVIVHRSK</sequence>